<dbReference type="Proteomes" id="UP000649573">
    <property type="component" value="Unassembled WGS sequence"/>
</dbReference>
<dbReference type="Gene3D" id="3.40.50.1820">
    <property type="entry name" value="alpha/beta hydrolase"/>
    <property type="match status" value="2"/>
</dbReference>
<dbReference type="EMBL" id="BMRE01000004">
    <property type="protein sequence ID" value="GGU26150.1"/>
    <property type="molecule type" value="Genomic_DNA"/>
</dbReference>
<dbReference type="PANTHER" id="PTHR11559">
    <property type="entry name" value="CARBOXYLESTERASE"/>
    <property type="match status" value="1"/>
</dbReference>
<dbReference type="Pfam" id="PF00135">
    <property type="entry name" value="COesterase"/>
    <property type="match status" value="1"/>
</dbReference>
<dbReference type="InterPro" id="IPR029058">
    <property type="entry name" value="AB_hydrolase_fold"/>
</dbReference>
<gene>
    <name evidence="2" type="ORF">GCM10010178_18000</name>
</gene>
<evidence type="ECO:0000313" key="3">
    <source>
        <dbReference type="Proteomes" id="UP000649573"/>
    </source>
</evidence>
<comment type="caution">
    <text evidence="2">The sequence shown here is derived from an EMBL/GenBank/DDBJ whole genome shotgun (WGS) entry which is preliminary data.</text>
</comment>
<proteinExistence type="predicted"/>
<dbReference type="InterPro" id="IPR050309">
    <property type="entry name" value="Type-B_Carboxylest/Lipase"/>
</dbReference>
<dbReference type="GO" id="GO:0016787">
    <property type="term" value="F:hydrolase activity"/>
    <property type="evidence" value="ECO:0007669"/>
    <property type="project" value="UniProtKB-KW"/>
</dbReference>
<organism evidence="2 3">
    <name type="scientific">Lentzea flava</name>
    <dbReference type="NCBI Taxonomy" id="103732"/>
    <lineage>
        <taxon>Bacteria</taxon>
        <taxon>Bacillati</taxon>
        <taxon>Actinomycetota</taxon>
        <taxon>Actinomycetes</taxon>
        <taxon>Pseudonocardiales</taxon>
        <taxon>Pseudonocardiaceae</taxon>
        <taxon>Lentzea</taxon>
    </lineage>
</organism>
<keyword evidence="2" id="KW-0378">Hydrolase</keyword>
<sequence>MELVTPTIGEVLIDTGAGALKPEVSDGLVRARGVRYATASRFAEPEPYTWDGVLDATRRGPACPQPPSSLLAVVGNSVEGLTFDEHCQVLSVTAPVDASGLPVMVWFHGGAYVTGSGESVKYDASLLALEGVVVVSVSYRLGVFGYLNGNLGLLDQLVALRWVRDNIAAFGGNPSNVTAFGQSAGADSVYALMLTSTEPLFHRAILQSAPLGARGPERAEMTAALRSFVSVDASTPVDDILTVQQEVPAVVARFAPASGMPFGPELGPVDLAPAASRVELLVGHTADDASPYVAASPEAWEIATELVFAGPARRLAADWITAGGQAATFNFRWAPAGAPLGACHCMELPFLFDPAGWAGAGMLAGQQPDPALARTVRGLWAGFARNGMDALPSRSLELGG</sequence>
<dbReference type="SUPFAM" id="SSF53474">
    <property type="entry name" value="alpha/beta-Hydrolases"/>
    <property type="match status" value="1"/>
</dbReference>
<protein>
    <submittedName>
        <fullName evidence="2">Carboxylic ester hydrolase</fullName>
    </submittedName>
</protein>
<feature type="domain" description="Carboxylesterase type B" evidence="1">
    <location>
        <begin position="32"/>
        <end position="209"/>
    </location>
</feature>
<reference evidence="3" key="1">
    <citation type="journal article" date="2019" name="Int. J. Syst. Evol. Microbiol.">
        <title>The Global Catalogue of Microorganisms (GCM) 10K type strain sequencing project: providing services to taxonomists for standard genome sequencing and annotation.</title>
        <authorList>
            <consortium name="The Broad Institute Genomics Platform"/>
            <consortium name="The Broad Institute Genome Sequencing Center for Infectious Disease"/>
            <person name="Wu L."/>
            <person name="Ma J."/>
        </authorList>
    </citation>
    <scope>NUCLEOTIDE SEQUENCE [LARGE SCALE GENOMIC DNA]</scope>
    <source>
        <strain evidence="3">JCM 3296</strain>
    </source>
</reference>
<evidence type="ECO:0000313" key="2">
    <source>
        <dbReference type="EMBL" id="GGU26150.1"/>
    </source>
</evidence>
<keyword evidence="3" id="KW-1185">Reference proteome</keyword>
<accession>A0ABQ2UGK8</accession>
<name>A0ABQ2UGK8_9PSEU</name>
<dbReference type="InterPro" id="IPR002018">
    <property type="entry name" value="CarbesteraseB"/>
</dbReference>
<evidence type="ECO:0000259" key="1">
    <source>
        <dbReference type="Pfam" id="PF00135"/>
    </source>
</evidence>